<dbReference type="Proteomes" id="UP000765507">
    <property type="component" value="Unassembled WGS sequence"/>
</dbReference>
<evidence type="ECO:0000256" key="1">
    <source>
        <dbReference type="ARBA" id="ARBA00022603"/>
    </source>
</evidence>
<comment type="caution">
    <text evidence="4">The sequence shown here is derived from an EMBL/GenBank/DDBJ whole genome shotgun (WGS) entry which is preliminary data.</text>
</comment>
<dbReference type="EMBL" id="JAHGAV010000333">
    <property type="protein sequence ID" value="KAG6926253.1"/>
    <property type="molecule type" value="Genomic_DNA"/>
</dbReference>
<evidence type="ECO:0000313" key="4">
    <source>
        <dbReference type="EMBL" id="KAG6926253.1"/>
    </source>
</evidence>
<gene>
    <name evidence="4" type="primary">SMYD5</name>
    <name evidence="4" type="ORF">G0U57_012424</name>
</gene>
<feature type="non-terminal residue" evidence="4">
    <location>
        <position position="123"/>
    </location>
</feature>
<evidence type="ECO:0000313" key="5">
    <source>
        <dbReference type="Proteomes" id="UP000765507"/>
    </source>
</evidence>
<dbReference type="GO" id="GO:0045814">
    <property type="term" value="P:negative regulation of gene expression, epigenetic"/>
    <property type="evidence" value="ECO:0007669"/>
    <property type="project" value="TreeGrafter"/>
</dbReference>
<feature type="non-terminal residue" evidence="4">
    <location>
        <position position="1"/>
    </location>
</feature>
<dbReference type="Gene3D" id="2.170.270.10">
    <property type="entry name" value="SET domain"/>
    <property type="match status" value="1"/>
</dbReference>
<dbReference type="PANTHER" id="PTHR46402:SF2">
    <property type="entry name" value="HISTONE-LYSINE N-TRIMETHYLTRANSFERASE SMYD5"/>
    <property type="match status" value="1"/>
</dbReference>
<dbReference type="SUPFAM" id="SSF82199">
    <property type="entry name" value="SET domain"/>
    <property type="match status" value="1"/>
</dbReference>
<dbReference type="InterPro" id="IPR046341">
    <property type="entry name" value="SET_dom_sf"/>
</dbReference>
<dbReference type="AlphaFoldDB" id="A0A8T1SCF4"/>
<dbReference type="Gene3D" id="6.10.140.2220">
    <property type="match status" value="1"/>
</dbReference>
<keyword evidence="1" id="KW-0489">Methyltransferase</keyword>
<proteinExistence type="predicted"/>
<keyword evidence="2" id="KW-0808">Transferase</keyword>
<dbReference type="OrthoDB" id="438641at2759"/>
<sequence>GKGLFATRNIHKGETIFLEKPVVSSQFLWNALYRYKACDHCLRALETAEENAQRLLGKSRRVLPHPEQCSIRKDLHQHCPHCQVAYCSTECRQSAFEQYHQVLCLGPSREDPKHPLNKLQEAW</sequence>
<protein>
    <submittedName>
        <fullName evidence="4">SMYD family member 5</fullName>
    </submittedName>
</protein>
<dbReference type="GO" id="GO:0042799">
    <property type="term" value="F:histone H4K20 methyltransferase activity"/>
    <property type="evidence" value="ECO:0007669"/>
    <property type="project" value="TreeGrafter"/>
</dbReference>
<name>A0A8T1SCF4_CHESE</name>
<keyword evidence="3" id="KW-0949">S-adenosyl-L-methionine</keyword>
<dbReference type="GO" id="GO:0032259">
    <property type="term" value="P:methylation"/>
    <property type="evidence" value="ECO:0007669"/>
    <property type="project" value="UniProtKB-KW"/>
</dbReference>
<evidence type="ECO:0000256" key="2">
    <source>
        <dbReference type="ARBA" id="ARBA00022679"/>
    </source>
</evidence>
<dbReference type="PANTHER" id="PTHR46402">
    <property type="entry name" value="SET AND MYND DOMAIN-CONTAINING PROTEIN 5"/>
    <property type="match status" value="1"/>
</dbReference>
<keyword evidence="5" id="KW-1185">Reference proteome</keyword>
<reference evidence="4 5" key="1">
    <citation type="journal article" date="2020" name="G3 (Bethesda)">
        <title>Draft Genome of the Common Snapping Turtle, Chelydra serpentina, a Model for Phenotypic Plasticity in Reptiles.</title>
        <authorList>
            <person name="Das D."/>
            <person name="Singh S.K."/>
            <person name="Bierstedt J."/>
            <person name="Erickson A."/>
            <person name="Galli G.L.J."/>
            <person name="Crossley D.A. 2nd"/>
            <person name="Rhen T."/>
        </authorList>
    </citation>
    <scope>NUCLEOTIDE SEQUENCE [LARGE SCALE GENOMIC DNA]</scope>
    <source>
        <strain evidence="4">KW</strain>
    </source>
</reference>
<accession>A0A8T1SCF4</accession>
<evidence type="ECO:0000256" key="3">
    <source>
        <dbReference type="ARBA" id="ARBA00022691"/>
    </source>
</evidence>
<organism evidence="4 5">
    <name type="scientific">Chelydra serpentina</name>
    <name type="common">Snapping turtle</name>
    <name type="synonym">Testudo serpentina</name>
    <dbReference type="NCBI Taxonomy" id="8475"/>
    <lineage>
        <taxon>Eukaryota</taxon>
        <taxon>Metazoa</taxon>
        <taxon>Chordata</taxon>
        <taxon>Craniata</taxon>
        <taxon>Vertebrata</taxon>
        <taxon>Euteleostomi</taxon>
        <taxon>Archelosauria</taxon>
        <taxon>Testudinata</taxon>
        <taxon>Testudines</taxon>
        <taxon>Cryptodira</taxon>
        <taxon>Durocryptodira</taxon>
        <taxon>Americhelydia</taxon>
        <taxon>Chelydroidea</taxon>
        <taxon>Chelydridae</taxon>
        <taxon>Chelydra</taxon>
    </lineage>
</organism>